<keyword evidence="2" id="KW-1185">Reference proteome</keyword>
<accession>A0ABW7RE16</accession>
<dbReference type="Proteomes" id="UP001610990">
    <property type="component" value="Unassembled WGS sequence"/>
</dbReference>
<name>A0ABW7RE16_9ACTN</name>
<proteinExistence type="predicted"/>
<gene>
    <name evidence="1" type="ORF">ACH4GP_18135</name>
</gene>
<sequence>MRLLDKQIKGAPVKLWAVLVALVLFVLILLAGPALIVMTGLGDHCFSNCQAPSEHSADGGGGGGG</sequence>
<evidence type="ECO:0000313" key="2">
    <source>
        <dbReference type="Proteomes" id="UP001610990"/>
    </source>
</evidence>
<comment type="caution">
    <text evidence="1">The sequence shown here is derived from an EMBL/GenBank/DDBJ whole genome shotgun (WGS) entry which is preliminary data.</text>
</comment>
<dbReference type="RefSeq" id="WP_367428786.1">
    <property type="nucleotide sequence ID" value="NZ_CP108413.1"/>
</dbReference>
<organism evidence="1 2">
    <name type="scientific">Streptomyces celluloflavus</name>
    <dbReference type="NCBI Taxonomy" id="58344"/>
    <lineage>
        <taxon>Bacteria</taxon>
        <taxon>Bacillati</taxon>
        <taxon>Actinomycetota</taxon>
        <taxon>Actinomycetes</taxon>
        <taxon>Kitasatosporales</taxon>
        <taxon>Streptomycetaceae</taxon>
        <taxon>Streptomyces</taxon>
    </lineage>
</organism>
<reference evidence="1 2" key="1">
    <citation type="submission" date="2024-10" db="EMBL/GenBank/DDBJ databases">
        <title>The Natural Products Discovery Center: Release of the First 8490 Sequenced Strains for Exploring Actinobacteria Biosynthetic Diversity.</title>
        <authorList>
            <person name="Kalkreuter E."/>
            <person name="Kautsar S.A."/>
            <person name="Yang D."/>
            <person name="Bader C.D."/>
            <person name="Teijaro C.N."/>
            <person name="Fluegel L."/>
            <person name="Davis C.M."/>
            <person name="Simpson J.R."/>
            <person name="Lauterbach L."/>
            <person name="Steele A.D."/>
            <person name="Gui C."/>
            <person name="Meng S."/>
            <person name="Li G."/>
            <person name="Viehrig K."/>
            <person name="Ye F."/>
            <person name="Su P."/>
            <person name="Kiefer A.F."/>
            <person name="Nichols A."/>
            <person name="Cepeda A.J."/>
            <person name="Yan W."/>
            <person name="Fan B."/>
            <person name="Jiang Y."/>
            <person name="Adhikari A."/>
            <person name="Zheng C.-J."/>
            <person name="Schuster L."/>
            <person name="Cowan T.M."/>
            <person name="Smanski M.J."/>
            <person name="Chevrette M.G."/>
            <person name="De Carvalho L.P.S."/>
            <person name="Shen B."/>
        </authorList>
    </citation>
    <scope>NUCLEOTIDE SEQUENCE [LARGE SCALE GENOMIC DNA]</scope>
    <source>
        <strain evidence="1 2">NPDC018013</strain>
    </source>
</reference>
<evidence type="ECO:0000313" key="1">
    <source>
        <dbReference type="EMBL" id="MFH8586298.1"/>
    </source>
</evidence>
<dbReference type="EMBL" id="JBIRGH010000010">
    <property type="protein sequence ID" value="MFH8586298.1"/>
    <property type="molecule type" value="Genomic_DNA"/>
</dbReference>
<protein>
    <submittedName>
        <fullName evidence="1">Uncharacterized protein</fullName>
    </submittedName>
</protein>